<dbReference type="EMBL" id="KN835271">
    <property type="protein sequence ID" value="KIK41364.1"/>
    <property type="molecule type" value="Genomic_DNA"/>
</dbReference>
<keyword evidence="2" id="KW-1185">Reference proteome</keyword>
<sequence length="77" mass="8566">MTGGHMIGCSAAAGDLAAEKQTRAFCPVRQQLRQCEDHDERRSLASEFVGVQLLRWYKNDGDKRQTECGRGTCVHSP</sequence>
<dbReference type="InParanoid" id="A0A0D0ATS3"/>
<dbReference type="HOGENOM" id="CLU_2639728_0_0_1"/>
<dbReference type="AlphaFoldDB" id="A0A0D0ATS3"/>
<name>A0A0D0ATS3_9AGAM</name>
<proteinExistence type="predicted"/>
<dbReference type="Proteomes" id="UP000054485">
    <property type="component" value="Unassembled WGS sequence"/>
</dbReference>
<reference evidence="2" key="2">
    <citation type="submission" date="2015-01" db="EMBL/GenBank/DDBJ databases">
        <title>Evolutionary Origins and Diversification of the Mycorrhizal Mutualists.</title>
        <authorList>
            <consortium name="DOE Joint Genome Institute"/>
            <consortium name="Mycorrhizal Genomics Consortium"/>
            <person name="Kohler A."/>
            <person name="Kuo A."/>
            <person name="Nagy L.G."/>
            <person name="Floudas D."/>
            <person name="Copeland A."/>
            <person name="Barry K.W."/>
            <person name="Cichocki N."/>
            <person name="Veneault-Fourrey C."/>
            <person name="LaButti K."/>
            <person name="Lindquist E.A."/>
            <person name="Lipzen A."/>
            <person name="Lundell T."/>
            <person name="Morin E."/>
            <person name="Murat C."/>
            <person name="Riley R."/>
            <person name="Ohm R."/>
            <person name="Sun H."/>
            <person name="Tunlid A."/>
            <person name="Henrissat B."/>
            <person name="Grigoriev I.V."/>
            <person name="Hibbett D.S."/>
            <person name="Martin F."/>
        </authorList>
    </citation>
    <scope>NUCLEOTIDE SEQUENCE [LARGE SCALE GENOMIC DNA]</scope>
    <source>
        <strain evidence="2">UH-Slu-Lm8-n1</strain>
    </source>
</reference>
<evidence type="ECO:0000313" key="2">
    <source>
        <dbReference type="Proteomes" id="UP000054485"/>
    </source>
</evidence>
<reference evidence="1 2" key="1">
    <citation type="submission" date="2014-04" db="EMBL/GenBank/DDBJ databases">
        <authorList>
            <consortium name="DOE Joint Genome Institute"/>
            <person name="Kuo A."/>
            <person name="Ruytinx J."/>
            <person name="Rineau F."/>
            <person name="Colpaert J."/>
            <person name="Kohler A."/>
            <person name="Nagy L.G."/>
            <person name="Floudas D."/>
            <person name="Copeland A."/>
            <person name="Barry K.W."/>
            <person name="Cichocki N."/>
            <person name="Veneault-Fourrey C."/>
            <person name="LaButti K."/>
            <person name="Lindquist E.A."/>
            <person name="Lipzen A."/>
            <person name="Lundell T."/>
            <person name="Morin E."/>
            <person name="Murat C."/>
            <person name="Sun H."/>
            <person name="Tunlid A."/>
            <person name="Henrissat B."/>
            <person name="Grigoriev I.V."/>
            <person name="Hibbett D.S."/>
            <person name="Martin F."/>
            <person name="Nordberg H.P."/>
            <person name="Cantor M.N."/>
            <person name="Hua S.X."/>
        </authorList>
    </citation>
    <scope>NUCLEOTIDE SEQUENCE [LARGE SCALE GENOMIC DNA]</scope>
    <source>
        <strain evidence="1 2">UH-Slu-Lm8-n1</strain>
    </source>
</reference>
<evidence type="ECO:0000313" key="1">
    <source>
        <dbReference type="EMBL" id="KIK41364.1"/>
    </source>
</evidence>
<protein>
    <submittedName>
        <fullName evidence="1">Uncharacterized protein</fullName>
    </submittedName>
</protein>
<accession>A0A0D0ATS3</accession>
<gene>
    <name evidence="1" type="ORF">CY34DRAFT_806168</name>
</gene>
<organism evidence="1 2">
    <name type="scientific">Suillus luteus UH-Slu-Lm8-n1</name>
    <dbReference type="NCBI Taxonomy" id="930992"/>
    <lineage>
        <taxon>Eukaryota</taxon>
        <taxon>Fungi</taxon>
        <taxon>Dikarya</taxon>
        <taxon>Basidiomycota</taxon>
        <taxon>Agaricomycotina</taxon>
        <taxon>Agaricomycetes</taxon>
        <taxon>Agaricomycetidae</taxon>
        <taxon>Boletales</taxon>
        <taxon>Suillineae</taxon>
        <taxon>Suillaceae</taxon>
        <taxon>Suillus</taxon>
    </lineage>
</organism>